<dbReference type="InterPro" id="IPR011765">
    <property type="entry name" value="Pept_M16_N"/>
</dbReference>
<proteinExistence type="inferred from homology"/>
<feature type="domain" description="Peptidase M16 N-terminal" evidence="10">
    <location>
        <begin position="124"/>
        <end position="261"/>
    </location>
</feature>
<evidence type="ECO:0000256" key="7">
    <source>
        <dbReference type="ARBA" id="ARBA00023049"/>
    </source>
</evidence>
<evidence type="ECO:0000256" key="8">
    <source>
        <dbReference type="RuleBase" id="RU004447"/>
    </source>
</evidence>
<keyword evidence="13" id="KW-1185">Reference proteome</keyword>
<evidence type="ECO:0000256" key="3">
    <source>
        <dbReference type="ARBA" id="ARBA00022670"/>
    </source>
</evidence>
<keyword evidence="3 12" id="KW-0645">Protease</keyword>
<dbReference type="Proteomes" id="UP000199214">
    <property type="component" value="Unassembled WGS sequence"/>
</dbReference>
<reference evidence="13" key="1">
    <citation type="submission" date="2016-10" db="EMBL/GenBank/DDBJ databases">
        <authorList>
            <person name="Varghese N."/>
            <person name="Submissions S."/>
        </authorList>
    </citation>
    <scope>NUCLEOTIDE SEQUENCE [LARGE SCALE GENOMIC DNA]</scope>
    <source>
        <strain evidence="13">JS21-1</strain>
    </source>
</reference>
<evidence type="ECO:0000256" key="2">
    <source>
        <dbReference type="ARBA" id="ARBA00007261"/>
    </source>
</evidence>
<keyword evidence="4" id="KW-0479">Metal-binding</keyword>
<feature type="domain" description="Peptidase M16 C-terminal" evidence="11">
    <location>
        <begin position="752"/>
        <end position="928"/>
    </location>
</feature>
<dbReference type="PROSITE" id="PS00143">
    <property type="entry name" value="INSULINASE"/>
    <property type="match status" value="1"/>
</dbReference>
<evidence type="ECO:0000256" key="6">
    <source>
        <dbReference type="ARBA" id="ARBA00022833"/>
    </source>
</evidence>
<evidence type="ECO:0000313" key="12">
    <source>
        <dbReference type="EMBL" id="SEK50643.1"/>
    </source>
</evidence>
<evidence type="ECO:0000256" key="5">
    <source>
        <dbReference type="ARBA" id="ARBA00022801"/>
    </source>
</evidence>
<evidence type="ECO:0000259" key="11">
    <source>
        <dbReference type="Pfam" id="PF05193"/>
    </source>
</evidence>
<dbReference type="InterPro" id="IPR050626">
    <property type="entry name" value="Peptidase_M16"/>
</dbReference>
<dbReference type="GO" id="GO:0004222">
    <property type="term" value="F:metalloendopeptidase activity"/>
    <property type="evidence" value="ECO:0007669"/>
    <property type="project" value="InterPro"/>
</dbReference>
<dbReference type="GO" id="GO:0046872">
    <property type="term" value="F:metal ion binding"/>
    <property type="evidence" value="ECO:0007669"/>
    <property type="project" value="UniProtKB-KW"/>
</dbReference>
<evidence type="ECO:0000259" key="10">
    <source>
        <dbReference type="Pfam" id="PF00675"/>
    </source>
</evidence>
<dbReference type="STRING" id="1855283.SAMN05216382_0538"/>
<comment type="cofactor">
    <cofactor evidence="1">
        <name>Zn(2+)</name>
        <dbReference type="ChEBI" id="CHEBI:29105"/>
    </cofactor>
</comment>
<protein>
    <submittedName>
        <fullName evidence="12">Zinc protease</fullName>
    </submittedName>
</protein>
<evidence type="ECO:0000256" key="4">
    <source>
        <dbReference type="ARBA" id="ARBA00022723"/>
    </source>
</evidence>
<name>A0A1H7HJT0_9SPHN</name>
<dbReference type="AlphaFoldDB" id="A0A1H7HJT0"/>
<accession>A0A1H7HJT0</accession>
<comment type="similarity">
    <text evidence="2 8">Belongs to the peptidase M16 family.</text>
</comment>
<dbReference type="Gene3D" id="3.30.830.10">
    <property type="entry name" value="Metalloenzyme, LuxS/M16 peptidase-like"/>
    <property type="match status" value="3"/>
</dbReference>
<organism evidence="12 13">
    <name type="scientific">Sphingomonas palmae</name>
    <dbReference type="NCBI Taxonomy" id="1855283"/>
    <lineage>
        <taxon>Bacteria</taxon>
        <taxon>Pseudomonadati</taxon>
        <taxon>Pseudomonadota</taxon>
        <taxon>Alphaproteobacteria</taxon>
        <taxon>Sphingomonadales</taxon>
        <taxon>Sphingomonadaceae</taxon>
        <taxon>Sphingomonas</taxon>
    </lineage>
</organism>
<evidence type="ECO:0000313" key="13">
    <source>
        <dbReference type="Proteomes" id="UP000199214"/>
    </source>
</evidence>
<gene>
    <name evidence="12" type="ORF">SAMN05216382_0538</name>
</gene>
<dbReference type="InterPro" id="IPR001431">
    <property type="entry name" value="Pept_M16_Zn_BS"/>
</dbReference>
<dbReference type="Pfam" id="PF05193">
    <property type="entry name" value="Peptidase_M16_C"/>
    <property type="match status" value="2"/>
</dbReference>
<evidence type="ECO:0000256" key="9">
    <source>
        <dbReference type="SAM" id="MobiDB-lite"/>
    </source>
</evidence>
<dbReference type="InterPro" id="IPR011249">
    <property type="entry name" value="Metalloenz_LuxS/M16"/>
</dbReference>
<keyword evidence="6" id="KW-0862">Zinc</keyword>
<dbReference type="EMBL" id="FNZZ01000001">
    <property type="protein sequence ID" value="SEK50643.1"/>
    <property type="molecule type" value="Genomic_DNA"/>
</dbReference>
<dbReference type="SUPFAM" id="SSF63411">
    <property type="entry name" value="LuxS/MPP-like metallohydrolase"/>
    <property type="match status" value="3"/>
</dbReference>
<feature type="domain" description="Peptidase M16 C-terminal" evidence="11">
    <location>
        <begin position="275"/>
        <end position="347"/>
    </location>
</feature>
<dbReference type="Pfam" id="PF00675">
    <property type="entry name" value="Peptidase_M16"/>
    <property type="match status" value="1"/>
</dbReference>
<keyword evidence="7" id="KW-0482">Metalloprotease</keyword>
<dbReference type="PANTHER" id="PTHR43690:SF34">
    <property type="entry name" value="ZINC PROTEASE PQQL-LIKE"/>
    <property type="match status" value="1"/>
</dbReference>
<keyword evidence="5" id="KW-0378">Hydrolase</keyword>
<evidence type="ECO:0000256" key="1">
    <source>
        <dbReference type="ARBA" id="ARBA00001947"/>
    </source>
</evidence>
<dbReference type="PANTHER" id="PTHR43690">
    <property type="entry name" value="NARDILYSIN"/>
    <property type="match status" value="1"/>
</dbReference>
<sequence length="1011" mass="107078">MLPSSQDRLAIHRAAVAEPRLDAYKPPHMVSSARALAKPLVAFLLATALVPAAAGQRVGNGKPAPAAKPSTPDATPVDPASVKVDTAPWLFKGSDIPPDPAWYFGRLPNGLRYAVRKNGVPPGQVAVRVRIDAGSLYEKDSEQGFAHLIEHLSFRGSKYVPDGEAKRVWQRFGATFGSDSNASTTPTQTVYKLDLPGATQANLDESLKIFAGMMQEPAITAQGLAAERPAVLAEQREAPGPQVRYGDALRETFFAGQPLANRSPIGTIKTLEAATPAAVQAFHDRWYRPENTVVILSGDIDPTTAASLIVKNFASWAGHGAAAPAPDFGKPDPAAAPTRTLVEPSLPPIVATAVLRPWEYRDDTIIFNQKRLVDFVALRVINRRLETRARAGGSFLQASVSLDDVSRSANGTFTNIVPLGHDWEAALKDVRAVIADAMATAPTQVEVDRELTEFDAAMKNDVATARVEAGSKQADDMVGALDIRETVAGPETSYKILQDARAKGFFTPAAMLESTNRLFKGDATRALLNTRTPDAGAAAKLAAALKADVSKLAGKRSQQAAVDFSKVPKLGTPGKVTARATVSADPGIEQVTFSNGVRALLYPNTSETGRVYLRVRFGRGNLALPGDKPTVAWAGDNALVASGIGKLKQGDLDQLTAGRRMGLDFDIGDDAFTLSAITTPGDYADNLTLMAAKLAAPGWDPQPVARARAAALAGYAGLSSSPDGVLSRDLERLLRDGDPRWGTPTLGQIESLNAADFRKLFEPLLATGPIEVDVFGDVKADEAIAAIAKSFGALKPRTPAPTSAAPVRFPAHDTAPVQLTHDGADTQAAAVIAWPTGGGSADHAEARRLDVLAAVFSDRLFERLRSVAGASYSPSAQSQWPTGLPGGGRLIALGQVAPDKVPLFFQLSRQIAAELVSTPIGPDELKRTIVPMLQYMARASSGNQFWLMQMQGGSYDPKRVEATQSIVTDMTSITPELLQATAAKYLLPSKDWTLAVMPKKAGAPAAAAGSK</sequence>
<dbReference type="GO" id="GO:0006508">
    <property type="term" value="P:proteolysis"/>
    <property type="evidence" value="ECO:0007669"/>
    <property type="project" value="UniProtKB-KW"/>
</dbReference>
<feature type="region of interest" description="Disordered" evidence="9">
    <location>
        <begin position="56"/>
        <end position="79"/>
    </location>
</feature>
<dbReference type="InterPro" id="IPR007863">
    <property type="entry name" value="Peptidase_M16_C"/>
</dbReference>